<dbReference type="InParanoid" id="Q0UNL1"/>
<dbReference type="RefSeq" id="XP_001797017.1">
    <property type="nucleotide sequence ID" value="XM_001796965.1"/>
</dbReference>
<dbReference type="Proteomes" id="UP000001055">
    <property type="component" value="Unassembled WGS sequence"/>
</dbReference>
<reference evidence="3" key="1">
    <citation type="journal article" date="2007" name="Plant Cell">
        <title>Dothideomycete-plant interactions illuminated by genome sequencing and EST analysis of the wheat pathogen Stagonospora nodorum.</title>
        <authorList>
            <person name="Hane J.K."/>
            <person name="Lowe R.G."/>
            <person name="Solomon P.S."/>
            <person name="Tan K.C."/>
            <person name="Schoch C.L."/>
            <person name="Spatafora J.W."/>
            <person name="Crous P.W."/>
            <person name="Kodira C."/>
            <person name="Birren B.W."/>
            <person name="Galagan J.E."/>
            <person name="Torriani S.F."/>
            <person name="McDonald B.A."/>
            <person name="Oliver R.P."/>
        </authorList>
    </citation>
    <scope>NUCLEOTIDE SEQUENCE [LARGE SCALE GENOMIC DNA]</scope>
    <source>
        <strain evidence="3">SN15 / ATCC MYA-4574 / FGSC 10173</strain>
    </source>
</reference>
<sequence>MTTLDMSLPGLNQPPLITSLLPVRTSSPFPPLASMRPSMHAPTYVTRLITAQQPFHPFSTASRTHVAARAYRQTLSDPGEHPRDSSTLRPPPIPSGLQTFHVQADVIVGVSSSDRETSMKPSVQLPKLQSSADGYAEPGPSRLQEADVPVQ</sequence>
<dbReference type="GeneID" id="5973896"/>
<feature type="region of interest" description="Disordered" evidence="1">
    <location>
        <begin position="111"/>
        <end position="151"/>
    </location>
</feature>
<protein>
    <submittedName>
        <fullName evidence="2">Uncharacterized protein</fullName>
    </submittedName>
</protein>
<organism evidence="2 3">
    <name type="scientific">Phaeosphaeria nodorum (strain SN15 / ATCC MYA-4574 / FGSC 10173)</name>
    <name type="common">Glume blotch fungus</name>
    <name type="synonym">Parastagonospora nodorum</name>
    <dbReference type="NCBI Taxonomy" id="321614"/>
    <lineage>
        <taxon>Eukaryota</taxon>
        <taxon>Fungi</taxon>
        <taxon>Dikarya</taxon>
        <taxon>Ascomycota</taxon>
        <taxon>Pezizomycotina</taxon>
        <taxon>Dothideomycetes</taxon>
        <taxon>Pleosporomycetidae</taxon>
        <taxon>Pleosporales</taxon>
        <taxon>Pleosporineae</taxon>
        <taxon>Phaeosphaeriaceae</taxon>
        <taxon>Parastagonospora</taxon>
    </lineage>
</organism>
<accession>Q0UNL1</accession>
<evidence type="ECO:0000313" key="2">
    <source>
        <dbReference type="EMBL" id="EAT86484.1"/>
    </source>
</evidence>
<dbReference type="KEGG" id="pno:SNOG_06653"/>
<feature type="region of interest" description="Disordered" evidence="1">
    <location>
        <begin position="69"/>
        <end position="97"/>
    </location>
</feature>
<proteinExistence type="predicted"/>
<evidence type="ECO:0000256" key="1">
    <source>
        <dbReference type="SAM" id="MobiDB-lite"/>
    </source>
</evidence>
<gene>
    <name evidence="2" type="ORF">SNOG_06653</name>
</gene>
<dbReference type="EMBL" id="CH445333">
    <property type="protein sequence ID" value="EAT86484.1"/>
    <property type="molecule type" value="Genomic_DNA"/>
</dbReference>
<name>Q0UNL1_PHANO</name>
<evidence type="ECO:0000313" key="3">
    <source>
        <dbReference type="Proteomes" id="UP000001055"/>
    </source>
</evidence>
<dbReference type="AlphaFoldDB" id="Q0UNL1"/>